<dbReference type="Proteomes" id="UP001139263">
    <property type="component" value="Unassembled WGS sequence"/>
</dbReference>
<keyword evidence="4" id="KW-1185">Reference proteome</keyword>
<proteinExistence type="predicted"/>
<dbReference type="InterPro" id="IPR019251">
    <property type="entry name" value="DUF2231_TM"/>
</dbReference>
<comment type="caution">
    <text evidence="3">The sequence shown here is derived from an EMBL/GenBank/DDBJ whole genome shotgun (WGS) entry which is preliminary data.</text>
</comment>
<gene>
    <name evidence="3" type="ORF">MM817_00071</name>
</gene>
<evidence type="ECO:0000313" key="4">
    <source>
        <dbReference type="Proteomes" id="UP001139263"/>
    </source>
</evidence>
<feature type="transmembrane region" description="Helical" evidence="1">
    <location>
        <begin position="149"/>
        <end position="174"/>
    </location>
</feature>
<feature type="transmembrane region" description="Helical" evidence="1">
    <location>
        <begin position="105"/>
        <end position="122"/>
    </location>
</feature>
<sequence>MSFLQGLWNGLLSGWIAIGTHLFPHTIHPMLVHFPIALLYLALLVEIIRFVTKSRGDRFFDRASFWILTLSLFALVATALAGILAEQYVRFTPTTSALLSAHQRDAVLTGVFALAAWVVRVIKKYPMREVKGREQGWSLFKTGRGKSSLLSTLLLLGAVIMVSITGSLGGSMVYHYGVGTPSTLKPQYAAALSAKYPQGHER</sequence>
<feature type="transmembrane region" description="Helical" evidence="1">
    <location>
        <begin position="7"/>
        <end position="24"/>
    </location>
</feature>
<keyword evidence="1" id="KW-0472">Membrane</keyword>
<keyword evidence="1" id="KW-1133">Transmembrane helix</keyword>
<evidence type="ECO:0000256" key="1">
    <source>
        <dbReference type="SAM" id="Phobius"/>
    </source>
</evidence>
<keyword evidence="1" id="KW-0812">Transmembrane</keyword>
<feature type="transmembrane region" description="Helical" evidence="1">
    <location>
        <begin position="63"/>
        <end position="85"/>
    </location>
</feature>
<dbReference type="RefSeq" id="WP_241711458.1">
    <property type="nucleotide sequence ID" value="NZ_JALBUF010000001.1"/>
</dbReference>
<reference evidence="3" key="1">
    <citation type="submission" date="2022-03" db="EMBL/GenBank/DDBJ databases">
        <title>Draft Genome Sequence of Firmicute Strain S0AB, a Heterotrophic Iron/Sulfur-Oxidizing Extreme Acidophile.</title>
        <authorList>
            <person name="Vergara E."/>
            <person name="Pakostova E."/>
            <person name="Johnson D.B."/>
            <person name="Holmes D.S."/>
        </authorList>
    </citation>
    <scope>NUCLEOTIDE SEQUENCE</scope>
    <source>
        <strain evidence="3">S0AB</strain>
    </source>
</reference>
<evidence type="ECO:0000313" key="3">
    <source>
        <dbReference type="EMBL" id="MCI0181826.1"/>
    </source>
</evidence>
<evidence type="ECO:0000259" key="2">
    <source>
        <dbReference type="Pfam" id="PF09990"/>
    </source>
</evidence>
<dbReference type="Pfam" id="PF09990">
    <property type="entry name" value="DUF2231"/>
    <property type="match status" value="1"/>
</dbReference>
<dbReference type="AlphaFoldDB" id="A0A9X2ACT9"/>
<organism evidence="3 4">
    <name type="scientific">Sulfoacidibacillus ferrooxidans</name>
    <dbReference type="NCBI Taxonomy" id="2005001"/>
    <lineage>
        <taxon>Bacteria</taxon>
        <taxon>Bacillati</taxon>
        <taxon>Bacillota</taxon>
        <taxon>Bacilli</taxon>
        <taxon>Bacillales</taxon>
        <taxon>Alicyclobacillaceae</taxon>
        <taxon>Sulfoacidibacillus</taxon>
    </lineage>
</organism>
<feature type="domain" description="DUF2231" evidence="2">
    <location>
        <begin position="25"/>
        <end position="180"/>
    </location>
</feature>
<accession>A0A9X2ACT9</accession>
<dbReference type="EMBL" id="JALBUF010000001">
    <property type="protein sequence ID" value="MCI0181826.1"/>
    <property type="molecule type" value="Genomic_DNA"/>
</dbReference>
<name>A0A9X2ACT9_9BACL</name>
<feature type="transmembrane region" description="Helical" evidence="1">
    <location>
        <begin position="30"/>
        <end position="51"/>
    </location>
</feature>
<protein>
    <recommendedName>
        <fullName evidence="2">DUF2231 domain-containing protein</fullName>
    </recommendedName>
</protein>